<reference evidence="2" key="1">
    <citation type="submission" date="2014-09" db="EMBL/GenBank/DDBJ databases">
        <authorList>
            <person name="Magalhaes I.L.F."/>
            <person name="Oliveira U."/>
            <person name="Santos F.R."/>
            <person name="Vidigal T.H.D.A."/>
            <person name="Brescovit A.D."/>
            <person name="Santos A.J."/>
        </authorList>
    </citation>
    <scope>NUCLEOTIDE SEQUENCE</scope>
    <source>
        <tissue evidence="2">Shoot tissue taken approximately 20 cm above the soil surface</tissue>
    </source>
</reference>
<reference evidence="2" key="2">
    <citation type="journal article" date="2015" name="Data Brief">
        <title>Shoot transcriptome of the giant reed, Arundo donax.</title>
        <authorList>
            <person name="Barrero R.A."/>
            <person name="Guerrero F.D."/>
            <person name="Moolhuijzen P."/>
            <person name="Goolsby J.A."/>
            <person name="Tidwell J."/>
            <person name="Bellgard S.E."/>
            <person name="Bellgard M.I."/>
        </authorList>
    </citation>
    <scope>NUCLEOTIDE SEQUENCE</scope>
    <source>
        <tissue evidence="2">Shoot tissue taken approximately 20 cm above the soil surface</tissue>
    </source>
</reference>
<name>A0A0A9DUC5_ARUDO</name>
<dbReference type="AlphaFoldDB" id="A0A0A9DUC5"/>
<organism evidence="2">
    <name type="scientific">Arundo donax</name>
    <name type="common">Giant reed</name>
    <name type="synonym">Donax arundinaceus</name>
    <dbReference type="NCBI Taxonomy" id="35708"/>
    <lineage>
        <taxon>Eukaryota</taxon>
        <taxon>Viridiplantae</taxon>
        <taxon>Streptophyta</taxon>
        <taxon>Embryophyta</taxon>
        <taxon>Tracheophyta</taxon>
        <taxon>Spermatophyta</taxon>
        <taxon>Magnoliopsida</taxon>
        <taxon>Liliopsida</taxon>
        <taxon>Poales</taxon>
        <taxon>Poaceae</taxon>
        <taxon>PACMAD clade</taxon>
        <taxon>Arundinoideae</taxon>
        <taxon>Arundineae</taxon>
        <taxon>Arundo</taxon>
    </lineage>
</organism>
<proteinExistence type="predicted"/>
<sequence>MPRITRASPLRVYGCIVQLVAFMPAPRPVTLAPPRRLGVTTNTSDVLPRMRIAPSISHTSDLGSAKSQRTRGSGMNSSSTNLKSLLPSSNSDGNPGLPDVIITMYRSRVGE</sequence>
<protein>
    <submittedName>
        <fullName evidence="2">Uncharacterized protein</fullName>
    </submittedName>
</protein>
<feature type="region of interest" description="Disordered" evidence="1">
    <location>
        <begin position="51"/>
        <end position="99"/>
    </location>
</feature>
<accession>A0A0A9DUC5</accession>
<evidence type="ECO:0000256" key="1">
    <source>
        <dbReference type="SAM" id="MobiDB-lite"/>
    </source>
</evidence>
<feature type="compositionally biased region" description="Polar residues" evidence="1">
    <location>
        <begin position="56"/>
        <end position="93"/>
    </location>
</feature>
<dbReference type="EMBL" id="GBRH01208630">
    <property type="protein sequence ID" value="JAD89265.1"/>
    <property type="molecule type" value="Transcribed_RNA"/>
</dbReference>
<evidence type="ECO:0000313" key="2">
    <source>
        <dbReference type="EMBL" id="JAD89265.1"/>
    </source>
</evidence>